<protein>
    <submittedName>
        <fullName evidence="1">Uncharacterized protein</fullName>
    </submittedName>
</protein>
<name>A0A242NVR8_9GAMM</name>
<sequence length="72" mass="8565">MKIDKGLNTESTMFYDLQAGETFIYENDNYIKAIDKNNSYYAIRLRDGHCYINMDYQMRVPKIKTKIVLDND</sequence>
<evidence type="ECO:0000313" key="2">
    <source>
        <dbReference type="Proteomes" id="UP000194968"/>
    </source>
</evidence>
<gene>
    <name evidence="1" type="ORF">B6D06_03625</name>
</gene>
<dbReference type="OrthoDB" id="7067189at2"/>
<dbReference type="EMBL" id="NASK01000083">
    <property type="protein sequence ID" value="OTQ50890.1"/>
    <property type="molecule type" value="Genomic_DNA"/>
</dbReference>
<organism evidence="1 2">
    <name type="scientific">Gilliamella apis</name>
    <dbReference type="NCBI Taxonomy" id="1970738"/>
    <lineage>
        <taxon>Bacteria</taxon>
        <taxon>Pseudomonadati</taxon>
        <taxon>Pseudomonadota</taxon>
        <taxon>Gammaproteobacteria</taxon>
        <taxon>Orbales</taxon>
        <taxon>Orbaceae</taxon>
        <taxon>Gilliamella</taxon>
    </lineage>
</organism>
<reference evidence="1 2" key="1">
    <citation type="submission" date="2017-03" db="EMBL/GenBank/DDBJ databases">
        <title>Comparative genomics of honeybee gut symbionts reveal geographically distinct and subgroup specific antibiotic resistance.</title>
        <authorList>
            <person name="Ludvigsen J."/>
            <person name="Porcellato D."/>
            <person name="Labee-Lund T.M."/>
            <person name="Amdam G.V."/>
            <person name="Rudi K."/>
        </authorList>
    </citation>
    <scope>NUCLEOTIDE SEQUENCE [LARGE SCALE GENOMIC DNA]</scope>
    <source>
        <strain evidence="1 2">A-4-12</strain>
    </source>
</reference>
<dbReference type="AlphaFoldDB" id="A0A242NVR8"/>
<evidence type="ECO:0000313" key="1">
    <source>
        <dbReference type="EMBL" id="OTQ50890.1"/>
    </source>
</evidence>
<accession>A0A242NVR8</accession>
<dbReference type="Proteomes" id="UP000194968">
    <property type="component" value="Unassembled WGS sequence"/>
</dbReference>
<comment type="caution">
    <text evidence="1">The sequence shown here is derived from an EMBL/GenBank/DDBJ whole genome shotgun (WGS) entry which is preliminary data.</text>
</comment>
<dbReference type="RefSeq" id="WP_086320231.1">
    <property type="nucleotide sequence ID" value="NZ_NASD01000003.1"/>
</dbReference>
<proteinExistence type="predicted"/>